<keyword evidence="2" id="KW-1185">Reference proteome</keyword>
<gene>
    <name evidence="1" type="ORF">VNO77_20388</name>
</gene>
<evidence type="ECO:0000313" key="2">
    <source>
        <dbReference type="Proteomes" id="UP001367508"/>
    </source>
</evidence>
<organism evidence="1 2">
    <name type="scientific">Canavalia gladiata</name>
    <name type="common">Sword bean</name>
    <name type="synonym">Dolichos gladiatus</name>
    <dbReference type="NCBI Taxonomy" id="3824"/>
    <lineage>
        <taxon>Eukaryota</taxon>
        <taxon>Viridiplantae</taxon>
        <taxon>Streptophyta</taxon>
        <taxon>Embryophyta</taxon>
        <taxon>Tracheophyta</taxon>
        <taxon>Spermatophyta</taxon>
        <taxon>Magnoliopsida</taxon>
        <taxon>eudicotyledons</taxon>
        <taxon>Gunneridae</taxon>
        <taxon>Pentapetalae</taxon>
        <taxon>rosids</taxon>
        <taxon>fabids</taxon>
        <taxon>Fabales</taxon>
        <taxon>Fabaceae</taxon>
        <taxon>Papilionoideae</taxon>
        <taxon>50 kb inversion clade</taxon>
        <taxon>NPAAA clade</taxon>
        <taxon>indigoferoid/millettioid clade</taxon>
        <taxon>Phaseoleae</taxon>
        <taxon>Canavalia</taxon>
    </lineage>
</organism>
<sequence length="127" mass="15123">MFLWKTCSYKPMDLHKNKSGKFVPKSMQITKVAAMEMRQTWYVEVETWKQRVERLKSCVCVCKSDKSQCSSTLPWFNSMHGMQLNFLLPFELDTIDELHSWIKIGRALLWLFRIALEHIFLLHLRLA</sequence>
<dbReference type="EMBL" id="JAYMYQ010000004">
    <property type="protein sequence ID" value="KAK7339707.1"/>
    <property type="molecule type" value="Genomic_DNA"/>
</dbReference>
<evidence type="ECO:0000313" key="1">
    <source>
        <dbReference type="EMBL" id="KAK7339707.1"/>
    </source>
</evidence>
<dbReference type="Proteomes" id="UP001367508">
    <property type="component" value="Unassembled WGS sequence"/>
</dbReference>
<accession>A0AAN9QLD9</accession>
<proteinExistence type="predicted"/>
<reference evidence="1 2" key="1">
    <citation type="submission" date="2024-01" db="EMBL/GenBank/DDBJ databases">
        <title>The genomes of 5 underutilized Papilionoideae crops provide insights into root nodulation and disease resistanc.</title>
        <authorList>
            <person name="Jiang F."/>
        </authorList>
    </citation>
    <scope>NUCLEOTIDE SEQUENCE [LARGE SCALE GENOMIC DNA]</scope>
    <source>
        <strain evidence="1">LVBAO_FW01</strain>
        <tissue evidence="1">Leaves</tissue>
    </source>
</reference>
<name>A0AAN9QLD9_CANGL</name>
<protein>
    <submittedName>
        <fullName evidence="1">Uncharacterized protein</fullName>
    </submittedName>
</protein>
<dbReference type="AlphaFoldDB" id="A0AAN9QLD9"/>
<comment type="caution">
    <text evidence="1">The sequence shown here is derived from an EMBL/GenBank/DDBJ whole genome shotgun (WGS) entry which is preliminary data.</text>
</comment>